<dbReference type="AlphaFoldDB" id="A0A381Y7C5"/>
<proteinExistence type="predicted"/>
<dbReference type="EMBL" id="UINC01017556">
    <property type="protein sequence ID" value="SVA72924.1"/>
    <property type="molecule type" value="Genomic_DNA"/>
</dbReference>
<name>A0A381Y7C5_9ZZZZ</name>
<reference evidence="1" key="1">
    <citation type="submission" date="2018-05" db="EMBL/GenBank/DDBJ databases">
        <authorList>
            <person name="Lanie J.A."/>
            <person name="Ng W.-L."/>
            <person name="Kazmierczak K.M."/>
            <person name="Andrzejewski T.M."/>
            <person name="Davidsen T.M."/>
            <person name="Wayne K.J."/>
            <person name="Tettelin H."/>
            <person name="Glass J.I."/>
            <person name="Rusch D."/>
            <person name="Podicherti R."/>
            <person name="Tsui H.-C.T."/>
            <person name="Winkler M.E."/>
        </authorList>
    </citation>
    <scope>NUCLEOTIDE SEQUENCE</scope>
</reference>
<sequence length="264" mass="30810">MIEVEDLWLQAQAWYAGWIPWKNVKLTEIEYYDPNIPYPKRMHTTKLAPPRLILREPDHQNPYVPARPDFPSPGHLEFKVWIQNKIEEVSRGGGSARFLYGQKRGDEREKAMTKWEQLATNRNKGIRLFLDKELFNDPRIAEARHLQLMQKILGRKGPFGSSTTQRAEELDPDFTFPKQTRDSFGLIDQICLALVRIMISKSRTTYPSDEDVYWHMVDSGNDDKVMKFAKGKGIVFTTGDITKYIQGNPKFFTRGKHDTKKYEK</sequence>
<evidence type="ECO:0000313" key="1">
    <source>
        <dbReference type="EMBL" id="SVA72924.1"/>
    </source>
</evidence>
<accession>A0A381Y7C5</accession>
<gene>
    <name evidence="1" type="ORF">METZ01_LOCUS125778</name>
</gene>
<organism evidence="1">
    <name type="scientific">marine metagenome</name>
    <dbReference type="NCBI Taxonomy" id="408172"/>
    <lineage>
        <taxon>unclassified sequences</taxon>
        <taxon>metagenomes</taxon>
        <taxon>ecological metagenomes</taxon>
    </lineage>
</organism>
<protein>
    <submittedName>
        <fullName evidence="1">Uncharacterized protein</fullName>
    </submittedName>
</protein>